<dbReference type="KEGG" id="bbd:Belba_0183"/>
<sequence length="890" mass="101418">MKRYNAIFLFFFFSFLLFSTIAIGQSIISGKVTVAKESSSSFGVNILVKNPTSLSTLSYGITDEAGNFTIKVQSDSDSLLVLFRSLTIQEFQMFIPNKTQELLVELEEGIQEIPEFTLKSIKNPVTLKNDTLSYAVDGFTNQNDRVIADILKKLPGIEVLENGRILYEGNGIQKFYIDGMDLLEGRYNLASRNLPADAVESIQILENHQPLRVLDSLVFSDKASLNLKLTRKNVWLGTGTAGIGAAPFLYEGKFSPMTFRNDLQMLYNLQTNNSGKDIGQELTVLTLEELQENIGAQADLRPWFGLPTLSTPSIKKERFLFNQSQMVSANVLKRNQGGTDLRTNISYLHDSQRQQGGINTAYFLPNDTIQLVESHQNRLLSSALDGEISWIKNEKKSYLKNNLNINILNNRELGISRLNEVNWDQQANLPLLSISNSFHTLKPLGKQLLNIKSDVGFRQTNQNFEVSPGSFEELLNDNMPYERLNQEIGYQSIFAHHSIGITKGLPRNWSYSGNVGLLYENESMQSNLETMVGDSEMIVPEPFVNDLSYSQFKPYLNSQLNLKQESFNLQFKFPLSYFNINVNDGLLTEQSEVSRLVIEPQLFMKYFFTGKWNTTLRLSRKNDFKGINDIHYGFIVRNFRTFQQRSTSVPGVLRHSLNYGINYRDPINSIFSSLNYSYTDTRMNTIMESEVAASGEVFYQTLDMNNRGTGHLTNFRISKYLPLIKTNLTLSGNYQVQTNEQVINGILSSVKFEILGSGVEVQVNPSRVANLTYIAKLNFINSQVEERSLGSIRQFNHVASLDLFIKENQTVTFKWEHYDNRLSGSRDLTGFLDVMYQYKIKNSRWDLSLQGQNILNNSNFGTFSADSFFIRQQSFLLRPRQVMLFMNFAF</sequence>
<dbReference type="PATRIC" id="fig|866536.3.peg.192"/>
<dbReference type="EMBL" id="CP003281">
    <property type="protein sequence ID" value="AFL82852.1"/>
    <property type="molecule type" value="Genomic_DNA"/>
</dbReference>
<protein>
    <recommendedName>
        <fullName evidence="3">Outer membrane receptor protein</fullName>
    </recommendedName>
</protein>
<keyword evidence="2" id="KW-1185">Reference proteome</keyword>
<accession>I3Z0T4</accession>
<organism evidence="1 2">
    <name type="scientific">Belliella baltica (strain DSM 15883 / CIP 108006 / LMG 21964 / BA134)</name>
    <dbReference type="NCBI Taxonomy" id="866536"/>
    <lineage>
        <taxon>Bacteria</taxon>
        <taxon>Pseudomonadati</taxon>
        <taxon>Bacteroidota</taxon>
        <taxon>Cytophagia</taxon>
        <taxon>Cytophagales</taxon>
        <taxon>Cyclobacteriaceae</taxon>
        <taxon>Belliella</taxon>
    </lineage>
</organism>
<evidence type="ECO:0000313" key="1">
    <source>
        <dbReference type="EMBL" id="AFL82852.1"/>
    </source>
</evidence>
<dbReference type="RefSeq" id="WP_014770868.1">
    <property type="nucleotide sequence ID" value="NC_018010.1"/>
</dbReference>
<dbReference type="STRING" id="866536.Belba_0183"/>
<evidence type="ECO:0008006" key="3">
    <source>
        <dbReference type="Google" id="ProtNLM"/>
    </source>
</evidence>
<dbReference type="eggNOG" id="COG1629">
    <property type="taxonomic scope" value="Bacteria"/>
</dbReference>
<dbReference type="HOGENOM" id="CLU_012729_2_0_10"/>
<proteinExistence type="predicted"/>
<gene>
    <name evidence="1" type="ordered locus">Belba_0183</name>
</gene>
<dbReference type="SUPFAM" id="SSF56935">
    <property type="entry name" value="Porins"/>
    <property type="match status" value="1"/>
</dbReference>
<name>I3Z0T4_BELBD</name>
<reference evidence="2" key="1">
    <citation type="submission" date="2012-06" db="EMBL/GenBank/DDBJ databases">
        <title>The complete genome of Belliella baltica DSM 15883.</title>
        <authorList>
            <person name="Lucas S."/>
            <person name="Copeland A."/>
            <person name="Lapidus A."/>
            <person name="Goodwin L."/>
            <person name="Pitluck S."/>
            <person name="Peters L."/>
            <person name="Mikhailova N."/>
            <person name="Davenport K."/>
            <person name="Kyrpides N."/>
            <person name="Mavromatis K."/>
            <person name="Pagani I."/>
            <person name="Ivanova N."/>
            <person name="Ovchinnikova G."/>
            <person name="Zeytun A."/>
            <person name="Detter J.C."/>
            <person name="Han C."/>
            <person name="Land M."/>
            <person name="Hauser L."/>
            <person name="Markowitz V."/>
            <person name="Cheng J.-F."/>
            <person name="Hugenholtz P."/>
            <person name="Woyke T."/>
            <person name="Wu D."/>
            <person name="Tindall B."/>
            <person name="Pomrenke H."/>
            <person name="Brambilla E."/>
            <person name="Klenk H.-P."/>
            <person name="Eisen J.A."/>
        </authorList>
    </citation>
    <scope>NUCLEOTIDE SEQUENCE [LARGE SCALE GENOMIC DNA]</scope>
    <source>
        <strain evidence="2">DSM 15883 / CIP 108006 / LMG 21964 / BA134</strain>
    </source>
</reference>
<dbReference type="AlphaFoldDB" id="I3Z0T4"/>
<dbReference type="OrthoDB" id="603275at2"/>
<dbReference type="Proteomes" id="UP000006050">
    <property type="component" value="Chromosome"/>
</dbReference>
<evidence type="ECO:0000313" key="2">
    <source>
        <dbReference type="Proteomes" id="UP000006050"/>
    </source>
</evidence>